<feature type="compositionally biased region" description="Low complexity" evidence="2">
    <location>
        <begin position="22"/>
        <end position="31"/>
    </location>
</feature>
<evidence type="ECO:0000313" key="6">
    <source>
        <dbReference type="Proteomes" id="UP001174136"/>
    </source>
</evidence>
<keyword evidence="3" id="KW-0472">Membrane</keyword>
<dbReference type="AlphaFoldDB" id="A0AA47NY99"/>
<evidence type="ECO:0000259" key="4">
    <source>
        <dbReference type="PROSITE" id="PS50050"/>
    </source>
</evidence>
<dbReference type="EMBL" id="JAOPHQ010003419">
    <property type="protein sequence ID" value="KAK0143346.1"/>
    <property type="molecule type" value="Genomic_DNA"/>
</dbReference>
<keyword evidence="6" id="KW-1185">Reference proteome</keyword>
<protein>
    <submittedName>
        <fullName evidence="5">Signal peptide, CUB and EGF-like domain-containing protein 1</fullName>
    </submittedName>
</protein>
<evidence type="ECO:0000256" key="2">
    <source>
        <dbReference type="SAM" id="MobiDB-lite"/>
    </source>
</evidence>
<reference evidence="5" key="1">
    <citation type="journal article" date="2023" name="Front. Mar. Sci.">
        <title>A new Merluccius polli reference genome to investigate the effects of global change in West African waters.</title>
        <authorList>
            <person name="Mateo J.L."/>
            <person name="Blanco-Fernandez C."/>
            <person name="Garcia-Vazquez E."/>
            <person name="Machado-Schiaffino G."/>
        </authorList>
    </citation>
    <scope>NUCLEOTIDE SEQUENCE</scope>
    <source>
        <strain evidence="5">C29</strain>
        <tissue evidence="5">Fin</tissue>
    </source>
</reference>
<feature type="transmembrane region" description="Helical" evidence="3">
    <location>
        <begin position="273"/>
        <end position="297"/>
    </location>
</feature>
<evidence type="ECO:0000313" key="5">
    <source>
        <dbReference type="EMBL" id="KAK0143346.1"/>
    </source>
</evidence>
<evidence type="ECO:0000256" key="3">
    <source>
        <dbReference type="SAM" id="Phobius"/>
    </source>
</evidence>
<dbReference type="PROSITE" id="PS50050">
    <property type="entry name" value="TNFR_NGFR_2"/>
    <property type="match status" value="1"/>
</dbReference>
<dbReference type="SUPFAM" id="SSF57184">
    <property type="entry name" value="Growth factor receptor domain"/>
    <property type="match status" value="1"/>
</dbReference>
<keyword evidence="3" id="KW-0812">Transmembrane</keyword>
<accession>A0AA47NY99</accession>
<dbReference type="Gene3D" id="2.10.50.10">
    <property type="entry name" value="Tumor Necrosis Factor Receptor, subunit A, domain 2"/>
    <property type="match status" value="2"/>
</dbReference>
<feature type="repeat" description="TNFR-Cys" evidence="1">
    <location>
        <begin position="159"/>
        <end position="207"/>
    </location>
</feature>
<dbReference type="PANTHER" id="PTHR46967">
    <property type="entry name" value="INSULIN-LIKE GROWTH FACTOR BINDING PROTEIN,N-TERMINAL"/>
    <property type="match status" value="1"/>
</dbReference>
<dbReference type="InterPro" id="IPR009030">
    <property type="entry name" value="Growth_fac_rcpt_cys_sf"/>
</dbReference>
<feature type="region of interest" description="Disordered" evidence="2">
    <location>
        <begin position="1"/>
        <end position="31"/>
    </location>
</feature>
<dbReference type="PANTHER" id="PTHR46967:SF1">
    <property type="entry name" value="KERATIN-ASSOCIATED PROTEIN 16-1-LIKE"/>
    <property type="match status" value="1"/>
</dbReference>
<dbReference type="InterPro" id="IPR001368">
    <property type="entry name" value="TNFR/NGFR_Cys_rich_reg"/>
</dbReference>
<dbReference type="Pfam" id="PF07699">
    <property type="entry name" value="Ephrin_rec_like"/>
    <property type="match status" value="2"/>
</dbReference>
<feature type="domain" description="TNFR-Cys" evidence="4">
    <location>
        <begin position="159"/>
        <end position="207"/>
    </location>
</feature>
<name>A0AA47NY99_MERPO</name>
<comment type="caution">
    <text evidence="1">Lacks conserved residue(s) required for the propagation of feature annotation.</text>
</comment>
<gene>
    <name evidence="5" type="primary">Scube1</name>
    <name evidence="5" type="ORF">N1851_018540</name>
</gene>
<dbReference type="SMART" id="SM01411">
    <property type="entry name" value="Ephrin_rec_like"/>
    <property type="match status" value="3"/>
</dbReference>
<feature type="compositionally biased region" description="Polar residues" evidence="2">
    <location>
        <begin position="1"/>
        <end position="21"/>
    </location>
</feature>
<dbReference type="InterPro" id="IPR011641">
    <property type="entry name" value="Tyr-kin_ephrin_A/B_rcpt-like"/>
</dbReference>
<dbReference type="Proteomes" id="UP001174136">
    <property type="component" value="Unassembled WGS sequence"/>
</dbReference>
<comment type="caution">
    <text evidence="5">The sequence shown here is derived from an EMBL/GenBank/DDBJ whole genome shotgun (WGS) entry which is preliminary data.</text>
</comment>
<sequence length="338" mass="35433">MVVSQTTLAPAAVSTTASSENVTDGTDGTATDVTDVTATPMMLSTSAPGCLAVNTSTCQLCAPGSHYDNETLMCSCCPDPGYCLFPGACLLCARGSFQPLAGQQQCLPCSPGFYSNVTGGSMCQSCPVGSASNVTGADTCRSCTTGFFSSQPASKTCNPCPQGTYCNSSNCAQCPVCPVGTESLQLASKECTQCRPGMHKAAPQTMCQICSSGFFQVRWGQENCDVCPENHYCPSPDVSPILCPSDAFCAAGSTSPGYCMETFFRKSGETCELAPVTIALLVIGSGVAMLFVILMVLRRKRDTDGELSAARTPLLRKERPQGRYYGIPCDAEPVYAGW</sequence>
<organism evidence="5 6">
    <name type="scientific">Merluccius polli</name>
    <name type="common">Benguela hake</name>
    <name type="synonym">Merluccius cadenati</name>
    <dbReference type="NCBI Taxonomy" id="89951"/>
    <lineage>
        <taxon>Eukaryota</taxon>
        <taxon>Metazoa</taxon>
        <taxon>Chordata</taxon>
        <taxon>Craniata</taxon>
        <taxon>Vertebrata</taxon>
        <taxon>Euteleostomi</taxon>
        <taxon>Actinopterygii</taxon>
        <taxon>Neopterygii</taxon>
        <taxon>Teleostei</taxon>
        <taxon>Neoteleostei</taxon>
        <taxon>Acanthomorphata</taxon>
        <taxon>Zeiogadaria</taxon>
        <taxon>Gadariae</taxon>
        <taxon>Gadiformes</taxon>
        <taxon>Gadoidei</taxon>
        <taxon>Merlucciidae</taxon>
        <taxon>Merluccius</taxon>
    </lineage>
</organism>
<keyword evidence="3" id="KW-1133">Transmembrane helix</keyword>
<evidence type="ECO:0000256" key="1">
    <source>
        <dbReference type="PROSITE-ProRule" id="PRU00206"/>
    </source>
</evidence>
<proteinExistence type="predicted"/>